<dbReference type="STRING" id="262898.GA0070564_104238"/>
<evidence type="ECO:0000313" key="4">
    <source>
        <dbReference type="Proteomes" id="UP000199504"/>
    </source>
</evidence>
<evidence type="ECO:0000313" key="3">
    <source>
        <dbReference type="EMBL" id="SCF22272.1"/>
    </source>
</evidence>
<name>A0A1C4YNC2_9ACTN</name>
<protein>
    <submittedName>
        <fullName evidence="3">Uncharacterized protein</fullName>
    </submittedName>
</protein>
<organism evidence="3 4">
    <name type="scientific">Micromonospora mirobrigensis</name>
    <dbReference type="NCBI Taxonomy" id="262898"/>
    <lineage>
        <taxon>Bacteria</taxon>
        <taxon>Bacillati</taxon>
        <taxon>Actinomycetota</taxon>
        <taxon>Actinomycetes</taxon>
        <taxon>Micromonosporales</taxon>
        <taxon>Micromonosporaceae</taxon>
        <taxon>Micromonospora</taxon>
    </lineage>
</organism>
<accession>A0A1C4YNC2</accession>
<keyword evidence="2" id="KW-0812">Transmembrane</keyword>
<evidence type="ECO:0000256" key="2">
    <source>
        <dbReference type="SAM" id="Phobius"/>
    </source>
</evidence>
<evidence type="ECO:0000256" key="1">
    <source>
        <dbReference type="SAM" id="MobiDB-lite"/>
    </source>
</evidence>
<proteinExistence type="predicted"/>
<gene>
    <name evidence="3" type="ORF">GA0070564_104238</name>
</gene>
<feature type="transmembrane region" description="Helical" evidence="2">
    <location>
        <begin position="16"/>
        <end position="35"/>
    </location>
</feature>
<feature type="region of interest" description="Disordered" evidence="1">
    <location>
        <begin position="39"/>
        <end position="81"/>
    </location>
</feature>
<keyword evidence="2" id="KW-1133">Transmembrane helix</keyword>
<feature type="compositionally biased region" description="Basic and acidic residues" evidence="1">
    <location>
        <begin position="57"/>
        <end position="67"/>
    </location>
</feature>
<dbReference type="AlphaFoldDB" id="A0A1C4YNC2"/>
<dbReference type="EMBL" id="FMCX01000004">
    <property type="protein sequence ID" value="SCF22272.1"/>
    <property type="molecule type" value="Genomic_DNA"/>
</dbReference>
<sequence>MTGLATPGYGAGMRTIWIVLGVVVLLGLMSIWYVARRDRARTTSGEDTAATRAATAEQERHAAERHGAQGGVWQRGQQGPG</sequence>
<dbReference type="Proteomes" id="UP000199504">
    <property type="component" value="Unassembled WGS sequence"/>
</dbReference>
<keyword evidence="4" id="KW-1185">Reference proteome</keyword>
<reference evidence="4" key="1">
    <citation type="submission" date="2016-06" db="EMBL/GenBank/DDBJ databases">
        <authorList>
            <person name="Varghese N."/>
            <person name="Submissions Spin"/>
        </authorList>
    </citation>
    <scope>NUCLEOTIDE SEQUENCE [LARGE SCALE GENOMIC DNA]</scope>
    <source>
        <strain evidence="4">DSM 44830</strain>
    </source>
</reference>
<keyword evidence="2" id="KW-0472">Membrane</keyword>